<dbReference type="EMBL" id="CM055095">
    <property type="protein sequence ID" value="KAJ7557750.1"/>
    <property type="molecule type" value="Genomic_DNA"/>
</dbReference>
<sequence>MPSAVAARRKRLMPLNRIRSQETRVQRFAKNILQIIGEDTIAEKLIRAALGNSPDTSKALRLLLTQKRVLRYGNGGRGSPFMYSVTSEGRKELELIGQV</sequence>
<gene>
    <name evidence="1" type="ORF">O6H91_04G007800</name>
</gene>
<dbReference type="Proteomes" id="UP001162992">
    <property type="component" value="Chromosome 4"/>
</dbReference>
<name>A0ACC2DUD5_DIPCM</name>
<protein>
    <submittedName>
        <fullName evidence="1">Uncharacterized protein</fullName>
    </submittedName>
</protein>
<comment type="caution">
    <text evidence="1">The sequence shown here is derived from an EMBL/GenBank/DDBJ whole genome shotgun (WGS) entry which is preliminary data.</text>
</comment>
<accession>A0ACC2DUD5</accession>
<evidence type="ECO:0000313" key="1">
    <source>
        <dbReference type="EMBL" id="KAJ7557750.1"/>
    </source>
</evidence>
<keyword evidence="2" id="KW-1185">Reference proteome</keyword>
<reference evidence="2" key="1">
    <citation type="journal article" date="2024" name="Proc. Natl. Acad. Sci. U.S.A.">
        <title>Extraordinary preservation of gene collinearity over three hundred million years revealed in homosporous lycophytes.</title>
        <authorList>
            <person name="Li C."/>
            <person name="Wickell D."/>
            <person name="Kuo L.Y."/>
            <person name="Chen X."/>
            <person name="Nie B."/>
            <person name="Liao X."/>
            <person name="Peng D."/>
            <person name="Ji J."/>
            <person name="Jenkins J."/>
            <person name="Williams M."/>
            <person name="Shu S."/>
            <person name="Plott C."/>
            <person name="Barry K."/>
            <person name="Rajasekar S."/>
            <person name="Grimwood J."/>
            <person name="Han X."/>
            <person name="Sun S."/>
            <person name="Hou Z."/>
            <person name="He W."/>
            <person name="Dai G."/>
            <person name="Sun C."/>
            <person name="Schmutz J."/>
            <person name="Leebens-Mack J.H."/>
            <person name="Li F.W."/>
            <person name="Wang L."/>
        </authorList>
    </citation>
    <scope>NUCLEOTIDE SEQUENCE [LARGE SCALE GENOMIC DNA]</scope>
    <source>
        <strain evidence="2">cv. PW_Plant_1</strain>
    </source>
</reference>
<organism evidence="1 2">
    <name type="scientific">Diphasiastrum complanatum</name>
    <name type="common">Issler's clubmoss</name>
    <name type="synonym">Lycopodium complanatum</name>
    <dbReference type="NCBI Taxonomy" id="34168"/>
    <lineage>
        <taxon>Eukaryota</taxon>
        <taxon>Viridiplantae</taxon>
        <taxon>Streptophyta</taxon>
        <taxon>Embryophyta</taxon>
        <taxon>Tracheophyta</taxon>
        <taxon>Lycopodiopsida</taxon>
        <taxon>Lycopodiales</taxon>
        <taxon>Lycopodiaceae</taxon>
        <taxon>Lycopodioideae</taxon>
        <taxon>Diphasiastrum</taxon>
    </lineage>
</organism>
<evidence type="ECO:0000313" key="2">
    <source>
        <dbReference type="Proteomes" id="UP001162992"/>
    </source>
</evidence>
<proteinExistence type="predicted"/>